<evidence type="ECO:0000313" key="2">
    <source>
        <dbReference type="EMBL" id="GES82314.1"/>
    </source>
</evidence>
<sequence length="469" mass="55308">MENITNFPYDALYNNSDLLFNSYYDSSYNNSELSFNSYHNSLYDSFNLMLNFSYDFSNPFLKNHEIDNKIQIKNECIVKDHQKENNSNIQIENKSIDIIEDYMSDYQEENNNEMQIVEMENHSEDHSSKEYDDDKLAESYLDEYAKQQGFCFRRIRRILDPSDNTIVRRRTYECTHGQTHEPQKNILEEDRRERDSEMIGCPWHINLSFPKFSNGVRINSVIDKMLEKIKFWTIQGRMGLSTQYNLLVALFPDKVINKKDLSNAIQQFKKQAKPSKNDACQMLTKLYLKKDEDPRWIIKPCFDPAIIEDETEATFSWLLQELKNSCDVTPITLYSDADPALISAVKKNYLETHHFHCIFHIELNLRKKLKGKLHDQFEPFHAKFLAMRNSLCPKKFETGWKKLINKFPACKQSSCLTDVVGEIQRIFDQQSKKAIISECKNEIQTRGIPSIMDEYFPNLDKILHEYLTP</sequence>
<comment type="caution">
    <text evidence="2">The sequence shown here is derived from an EMBL/GenBank/DDBJ whole genome shotgun (WGS) entry which is preliminary data.</text>
</comment>
<dbReference type="Proteomes" id="UP000615446">
    <property type="component" value="Unassembled WGS sequence"/>
</dbReference>
<dbReference type="Pfam" id="PF10551">
    <property type="entry name" value="MULE"/>
    <property type="match status" value="1"/>
</dbReference>
<protein>
    <submittedName>
        <fullName evidence="2">Protein FAR1-related sequence 5-like</fullName>
    </submittedName>
</protein>
<dbReference type="InterPro" id="IPR018289">
    <property type="entry name" value="MULE_transposase_dom"/>
</dbReference>
<proteinExistence type="predicted"/>
<feature type="domain" description="MULE transposase" evidence="1">
    <location>
        <begin position="305"/>
        <end position="361"/>
    </location>
</feature>
<reference evidence="2" key="1">
    <citation type="submission" date="2019-10" db="EMBL/GenBank/DDBJ databases">
        <title>Conservation and host-specific expression of non-tandemly repeated heterogenous ribosome RNA gene in arbuscular mycorrhizal fungi.</title>
        <authorList>
            <person name="Maeda T."/>
            <person name="Kobayashi Y."/>
            <person name="Nakagawa T."/>
            <person name="Ezawa T."/>
            <person name="Yamaguchi K."/>
            <person name="Bino T."/>
            <person name="Nishimoto Y."/>
            <person name="Shigenobu S."/>
            <person name="Kawaguchi M."/>
        </authorList>
    </citation>
    <scope>NUCLEOTIDE SEQUENCE</scope>
    <source>
        <strain evidence="2">HR1</strain>
    </source>
</reference>
<dbReference type="AlphaFoldDB" id="A0A8H3L7X7"/>
<dbReference type="OrthoDB" id="2426174at2759"/>
<accession>A0A8H3L7X7</accession>
<name>A0A8H3L7X7_9GLOM</name>
<gene>
    <name evidence="2" type="ORF">RCL2_000952600</name>
</gene>
<dbReference type="EMBL" id="BLAL01000060">
    <property type="protein sequence ID" value="GES82314.1"/>
    <property type="molecule type" value="Genomic_DNA"/>
</dbReference>
<evidence type="ECO:0000313" key="3">
    <source>
        <dbReference type="Proteomes" id="UP000615446"/>
    </source>
</evidence>
<organism evidence="2 3">
    <name type="scientific">Rhizophagus clarus</name>
    <dbReference type="NCBI Taxonomy" id="94130"/>
    <lineage>
        <taxon>Eukaryota</taxon>
        <taxon>Fungi</taxon>
        <taxon>Fungi incertae sedis</taxon>
        <taxon>Mucoromycota</taxon>
        <taxon>Glomeromycotina</taxon>
        <taxon>Glomeromycetes</taxon>
        <taxon>Glomerales</taxon>
        <taxon>Glomeraceae</taxon>
        <taxon>Rhizophagus</taxon>
    </lineage>
</organism>
<dbReference type="PANTHER" id="PTHR47718">
    <property type="entry name" value="OS01G0519700 PROTEIN"/>
    <property type="match status" value="1"/>
</dbReference>
<evidence type="ECO:0000259" key="1">
    <source>
        <dbReference type="Pfam" id="PF10551"/>
    </source>
</evidence>